<dbReference type="RefSeq" id="WP_091508357.1">
    <property type="nucleotide sequence ID" value="NZ_FOLE01000002.1"/>
</dbReference>
<keyword evidence="13" id="KW-1185">Reference proteome</keyword>
<dbReference type="SUPFAM" id="SSF63380">
    <property type="entry name" value="Riboflavin synthase domain-like"/>
    <property type="match status" value="2"/>
</dbReference>
<feature type="domain" description="Lumazine-binding" evidence="11">
    <location>
        <begin position="96"/>
        <end position="192"/>
    </location>
</feature>
<evidence type="ECO:0000256" key="9">
    <source>
        <dbReference type="NCBIfam" id="TIGR00187"/>
    </source>
</evidence>
<dbReference type="Gene3D" id="2.40.30.20">
    <property type="match status" value="2"/>
</dbReference>
<evidence type="ECO:0000259" key="11">
    <source>
        <dbReference type="PROSITE" id="PS51177"/>
    </source>
</evidence>
<evidence type="ECO:0000256" key="5">
    <source>
        <dbReference type="ARBA" id="ARBA00013950"/>
    </source>
</evidence>
<comment type="function">
    <text evidence="2">Catalyzes the dismutation of two molecules of 6,7-dimethyl-8-ribityllumazine, resulting in the formation of riboflavin and 5-amino-6-(D-ribitylamino)uracil.</text>
</comment>
<evidence type="ECO:0000256" key="6">
    <source>
        <dbReference type="ARBA" id="ARBA00022619"/>
    </source>
</evidence>
<dbReference type="Pfam" id="PF00677">
    <property type="entry name" value="Lum_binding"/>
    <property type="match status" value="2"/>
</dbReference>
<proteinExistence type="predicted"/>
<feature type="repeat" description="Lumazine-binding" evidence="10">
    <location>
        <begin position="1"/>
        <end position="95"/>
    </location>
</feature>
<evidence type="ECO:0000256" key="3">
    <source>
        <dbReference type="ARBA" id="ARBA00004887"/>
    </source>
</evidence>
<evidence type="ECO:0000256" key="4">
    <source>
        <dbReference type="ARBA" id="ARBA00012827"/>
    </source>
</evidence>
<gene>
    <name evidence="12" type="ORF">SAMN05421780_102161</name>
</gene>
<feature type="repeat" description="Lumazine-binding" evidence="10">
    <location>
        <begin position="96"/>
        <end position="192"/>
    </location>
</feature>
<keyword evidence="8" id="KW-0677">Repeat</keyword>
<dbReference type="GO" id="GO:0004746">
    <property type="term" value="F:riboflavin synthase activity"/>
    <property type="evidence" value="ECO:0007669"/>
    <property type="project" value="UniProtKB-UniRule"/>
</dbReference>
<evidence type="ECO:0000256" key="8">
    <source>
        <dbReference type="ARBA" id="ARBA00022737"/>
    </source>
</evidence>
<keyword evidence="7" id="KW-0808">Transferase</keyword>
<dbReference type="NCBIfam" id="TIGR00187">
    <property type="entry name" value="ribE"/>
    <property type="match status" value="1"/>
</dbReference>
<comment type="catalytic activity">
    <reaction evidence="1">
        <text>2 6,7-dimethyl-8-(1-D-ribityl)lumazine + H(+) = 5-amino-6-(D-ribitylamino)uracil + riboflavin</text>
        <dbReference type="Rhea" id="RHEA:20772"/>
        <dbReference type="ChEBI" id="CHEBI:15378"/>
        <dbReference type="ChEBI" id="CHEBI:15934"/>
        <dbReference type="ChEBI" id="CHEBI:57986"/>
        <dbReference type="ChEBI" id="CHEBI:58201"/>
        <dbReference type="EC" id="2.5.1.9"/>
    </reaction>
</comment>
<sequence length="203" mass="22151">MFTGIVEACGRVENIVAEGTNLSFEISSPISAELKIDQSVSHNGVCLTVTACNAQSHWVTAVAETLTKTNLGDLTVGNSVNLERCMPANGRFDGHIVQGHVDQTGVCTKVQQLDGSWLFDFEYDATLGNFTVEKGSICINGVSLTVFNSQAGSFRVTIIPYTYEHTTFANLREGQRVNLEFDVVGKYMRALWQQSGYAAMPKL</sequence>
<evidence type="ECO:0000256" key="2">
    <source>
        <dbReference type="ARBA" id="ARBA00002803"/>
    </source>
</evidence>
<dbReference type="NCBIfam" id="NF006767">
    <property type="entry name" value="PRK09289.1"/>
    <property type="match status" value="1"/>
</dbReference>
<protein>
    <recommendedName>
        <fullName evidence="5 9">Riboflavin synthase</fullName>
        <ecNumber evidence="4 9">2.5.1.9</ecNumber>
    </recommendedName>
</protein>
<evidence type="ECO:0000313" key="13">
    <source>
        <dbReference type="Proteomes" id="UP000199514"/>
    </source>
</evidence>
<dbReference type="AlphaFoldDB" id="A0A1I1FLG4"/>
<dbReference type="CDD" id="cd00402">
    <property type="entry name" value="Riboflavin_synthase_like"/>
    <property type="match status" value="1"/>
</dbReference>
<dbReference type="Proteomes" id="UP000199514">
    <property type="component" value="Unassembled WGS sequence"/>
</dbReference>
<dbReference type="InterPro" id="IPR026017">
    <property type="entry name" value="Lumazine-bd_dom"/>
</dbReference>
<evidence type="ECO:0000313" key="12">
    <source>
        <dbReference type="EMBL" id="SFB97953.1"/>
    </source>
</evidence>
<reference evidence="12 13" key="1">
    <citation type="submission" date="2016-10" db="EMBL/GenBank/DDBJ databases">
        <authorList>
            <person name="de Groot N.N."/>
        </authorList>
    </citation>
    <scope>NUCLEOTIDE SEQUENCE [LARGE SCALE GENOMIC DNA]</scope>
    <source>
        <strain evidence="12 13">DSM 6793</strain>
    </source>
</reference>
<name>A0A1I1FLG4_9BACT</name>
<keyword evidence="6" id="KW-0686">Riboflavin biosynthesis</keyword>
<dbReference type="InterPro" id="IPR001783">
    <property type="entry name" value="Lumazine-bd"/>
</dbReference>
<comment type="pathway">
    <text evidence="3">Cofactor biosynthesis; riboflavin biosynthesis; riboflavin from 2-hydroxy-3-oxobutyl phosphate and 5-amino-6-(D-ribitylamino)uracil: step 2/2.</text>
</comment>
<dbReference type="EMBL" id="FOLE01000002">
    <property type="protein sequence ID" value="SFB97953.1"/>
    <property type="molecule type" value="Genomic_DNA"/>
</dbReference>
<evidence type="ECO:0000256" key="7">
    <source>
        <dbReference type="ARBA" id="ARBA00022679"/>
    </source>
</evidence>
<dbReference type="OrthoDB" id="9788537at2"/>
<dbReference type="GO" id="GO:0009231">
    <property type="term" value="P:riboflavin biosynthetic process"/>
    <property type="evidence" value="ECO:0007669"/>
    <property type="project" value="UniProtKB-KW"/>
</dbReference>
<feature type="domain" description="Lumazine-binding" evidence="11">
    <location>
        <begin position="1"/>
        <end position="95"/>
    </location>
</feature>
<organism evidence="12 13">
    <name type="scientific">Flexibacter flexilis DSM 6793</name>
    <dbReference type="NCBI Taxonomy" id="927664"/>
    <lineage>
        <taxon>Bacteria</taxon>
        <taxon>Pseudomonadati</taxon>
        <taxon>Bacteroidota</taxon>
        <taxon>Cytophagia</taxon>
        <taxon>Cytophagales</taxon>
        <taxon>Flexibacteraceae</taxon>
        <taxon>Flexibacter</taxon>
    </lineage>
</organism>
<dbReference type="EC" id="2.5.1.9" evidence="4 9"/>
<dbReference type="InterPro" id="IPR023366">
    <property type="entry name" value="ATP_synth_asu-like_sf"/>
</dbReference>
<dbReference type="InterPro" id="IPR017938">
    <property type="entry name" value="Riboflavin_synthase-like_b-brl"/>
</dbReference>
<dbReference type="PIRSF" id="PIRSF000498">
    <property type="entry name" value="Riboflavin_syn_A"/>
    <property type="match status" value="1"/>
</dbReference>
<evidence type="ECO:0000256" key="10">
    <source>
        <dbReference type="PROSITE-ProRule" id="PRU00524"/>
    </source>
</evidence>
<evidence type="ECO:0000256" key="1">
    <source>
        <dbReference type="ARBA" id="ARBA00000968"/>
    </source>
</evidence>
<dbReference type="STRING" id="927664.SAMN05421780_102161"/>
<dbReference type="PANTHER" id="PTHR21098:SF12">
    <property type="entry name" value="RIBOFLAVIN SYNTHASE"/>
    <property type="match status" value="1"/>
</dbReference>
<accession>A0A1I1FLG4</accession>
<dbReference type="PANTHER" id="PTHR21098">
    <property type="entry name" value="RIBOFLAVIN SYNTHASE ALPHA CHAIN"/>
    <property type="match status" value="1"/>
</dbReference>
<dbReference type="PROSITE" id="PS51177">
    <property type="entry name" value="LUMAZINE_BIND"/>
    <property type="match status" value="2"/>
</dbReference>